<evidence type="ECO:0000256" key="1">
    <source>
        <dbReference type="SAM" id="MobiDB-lite"/>
    </source>
</evidence>
<accession>A0A699XIX9</accession>
<feature type="non-terminal residue" evidence="2">
    <location>
        <position position="1"/>
    </location>
</feature>
<dbReference type="AlphaFoldDB" id="A0A699XIX9"/>
<name>A0A699XIX9_TANCI</name>
<gene>
    <name evidence="2" type="ORF">Tci_928423</name>
</gene>
<feature type="region of interest" description="Disordered" evidence="1">
    <location>
        <begin position="1"/>
        <end position="25"/>
    </location>
</feature>
<evidence type="ECO:0000313" key="2">
    <source>
        <dbReference type="EMBL" id="GFD56454.1"/>
    </source>
</evidence>
<feature type="non-terminal residue" evidence="2">
    <location>
        <position position="88"/>
    </location>
</feature>
<organism evidence="2">
    <name type="scientific">Tanacetum cinerariifolium</name>
    <name type="common">Dalmatian daisy</name>
    <name type="synonym">Chrysanthemum cinerariifolium</name>
    <dbReference type="NCBI Taxonomy" id="118510"/>
    <lineage>
        <taxon>Eukaryota</taxon>
        <taxon>Viridiplantae</taxon>
        <taxon>Streptophyta</taxon>
        <taxon>Embryophyta</taxon>
        <taxon>Tracheophyta</taxon>
        <taxon>Spermatophyta</taxon>
        <taxon>Magnoliopsida</taxon>
        <taxon>eudicotyledons</taxon>
        <taxon>Gunneridae</taxon>
        <taxon>Pentapetalae</taxon>
        <taxon>asterids</taxon>
        <taxon>campanulids</taxon>
        <taxon>Asterales</taxon>
        <taxon>Asteraceae</taxon>
        <taxon>Asteroideae</taxon>
        <taxon>Anthemideae</taxon>
        <taxon>Anthemidinae</taxon>
        <taxon>Tanacetum</taxon>
    </lineage>
</organism>
<dbReference type="EMBL" id="BKCJ011829624">
    <property type="protein sequence ID" value="GFD56454.1"/>
    <property type="molecule type" value="Genomic_DNA"/>
</dbReference>
<reference evidence="2" key="1">
    <citation type="journal article" date="2019" name="Sci. Rep.">
        <title>Draft genome of Tanacetum cinerariifolium, the natural source of mosquito coil.</title>
        <authorList>
            <person name="Yamashiro T."/>
            <person name="Shiraishi A."/>
            <person name="Satake H."/>
            <person name="Nakayama K."/>
        </authorList>
    </citation>
    <scope>NUCLEOTIDE SEQUENCE</scope>
</reference>
<sequence>ALRRQPDRRAVPAAGSGPAPSPFCRLDADHDSVVRRLHPVDSQGLRLGRSQSAAADCLPAGDLPSVLLSPEPVAGTAVLAAVSGRQCL</sequence>
<feature type="compositionally biased region" description="Basic and acidic residues" evidence="1">
    <location>
        <begin position="1"/>
        <end position="10"/>
    </location>
</feature>
<proteinExistence type="predicted"/>
<comment type="caution">
    <text evidence="2">The sequence shown here is derived from an EMBL/GenBank/DDBJ whole genome shotgun (WGS) entry which is preliminary data.</text>
</comment>
<protein>
    <submittedName>
        <fullName evidence="2">Uncharacterized protein</fullName>
    </submittedName>
</protein>